<dbReference type="eggNOG" id="KOG1882">
    <property type="taxonomic scope" value="Eukaryota"/>
</dbReference>
<dbReference type="InterPro" id="IPR050923">
    <property type="entry name" value="Cell_Proc_Reg/RNA_Proc"/>
</dbReference>
<dbReference type="AlphaFoldDB" id="R4X7D3"/>
<proteinExistence type="predicted"/>
<dbReference type="InterPro" id="IPR000253">
    <property type="entry name" value="FHA_dom"/>
</dbReference>
<organism evidence="3 4">
    <name type="scientific">Taphrina deformans (strain PYCC 5710 / ATCC 11124 / CBS 356.35 / IMI 108563 / JCM 9778 / NBRC 8474)</name>
    <name type="common">Peach leaf curl fungus</name>
    <name type="synonym">Lalaria deformans</name>
    <dbReference type="NCBI Taxonomy" id="1097556"/>
    <lineage>
        <taxon>Eukaryota</taxon>
        <taxon>Fungi</taxon>
        <taxon>Dikarya</taxon>
        <taxon>Ascomycota</taxon>
        <taxon>Taphrinomycotina</taxon>
        <taxon>Taphrinomycetes</taxon>
        <taxon>Taphrinales</taxon>
        <taxon>Taphrinaceae</taxon>
        <taxon>Taphrina</taxon>
    </lineage>
</organism>
<dbReference type="SUPFAM" id="SSF49879">
    <property type="entry name" value="SMAD/FHA domain"/>
    <property type="match status" value="1"/>
</dbReference>
<sequence>MPRDRASHSPARTPYDRSGQSQSQEPCKITEKQKPNFKLSGALAAESKTTTNGTVLKYHEPSEAAKPKQKWRLYVYKGSKEVDMYRLGGQSAYLFGRDRLVVDVPTDHESCSKQHAVIQFRESRKKNEYGDVKVQIKPYLIDLESTNKSYVNDKEIPESRYYELRHGDTLTFGDSDRDYVLILEES</sequence>
<keyword evidence="4" id="KW-1185">Reference proteome</keyword>
<gene>
    <name evidence="3" type="ORF">TAPDE_001000</name>
</gene>
<comment type="caution">
    <text evidence="3">The sequence shown here is derived from an EMBL/GenBank/DDBJ whole genome shotgun (WGS) entry which is preliminary data.</text>
</comment>
<dbReference type="OrthoDB" id="444265at2759"/>
<accession>R4X7D3</accession>
<feature type="region of interest" description="Disordered" evidence="1">
    <location>
        <begin position="1"/>
        <end position="34"/>
    </location>
</feature>
<feature type="domain" description="FHA" evidence="2">
    <location>
        <begin position="93"/>
        <end position="156"/>
    </location>
</feature>
<dbReference type="PROSITE" id="PS50006">
    <property type="entry name" value="FHA_DOMAIN"/>
    <property type="match status" value="1"/>
</dbReference>
<dbReference type="Proteomes" id="UP000013776">
    <property type="component" value="Unassembled WGS sequence"/>
</dbReference>
<evidence type="ECO:0000313" key="4">
    <source>
        <dbReference type="Proteomes" id="UP000013776"/>
    </source>
</evidence>
<evidence type="ECO:0000256" key="1">
    <source>
        <dbReference type="SAM" id="MobiDB-lite"/>
    </source>
</evidence>
<evidence type="ECO:0000313" key="3">
    <source>
        <dbReference type="EMBL" id="CCG81270.1"/>
    </source>
</evidence>
<evidence type="ECO:0000259" key="2">
    <source>
        <dbReference type="PROSITE" id="PS50006"/>
    </source>
</evidence>
<name>R4X7D3_TAPDE</name>
<dbReference type="PANTHER" id="PTHR23308">
    <property type="entry name" value="NUCLEAR INHIBITOR OF PROTEIN PHOSPHATASE-1"/>
    <property type="match status" value="1"/>
</dbReference>
<dbReference type="EMBL" id="CAHR02000034">
    <property type="protein sequence ID" value="CCG81270.1"/>
    <property type="molecule type" value="Genomic_DNA"/>
</dbReference>
<dbReference type="Pfam" id="PF00498">
    <property type="entry name" value="FHA"/>
    <property type="match status" value="1"/>
</dbReference>
<dbReference type="InterPro" id="IPR008984">
    <property type="entry name" value="SMAD_FHA_dom_sf"/>
</dbReference>
<dbReference type="VEuPathDB" id="FungiDB:TAPDE_001000"/>
<dbReference type="STRING" id="1097556.R4X7D3"/>
<dbReference type="SMART" id="SM00240">
    <property type="entry name" value="FHA"/>
    <property type="match status" value="1"/>
</dbReference>
<dbReference type="Gene3D" id="2.60.200.20">
    <property type="match status" value="1"/>
</dbReference>
<reference evidence="3 4" key="1">
    <citation type="journal article" date="2013" name="MBio">
        <title>Genome sequencing of the plant pathogen Taphrina deformans, the causal agent of peach leaf curl.</title>
        <authorList>
            <person name="Cisse O.H."/>
            <person name="Almeida J.M.G.C.F."/>
            <person name="Fonseca A."/>
            <person name="Kumar A.A."/>
            <person name="Salojaervi J."/>
            <person name="Overmyer K."/>
            <person name="Hauser P.M."/>
            <person name="Pagni M."/>
        </authorList>
    </citation>
    <scope>NUCLEOTIDE SEQUENCE [LARGE SCALE GENOMIC DNA]</scope>
    <source>
        <strain evidence="4">PYCC 5710 / ATCC 11124 / CBS 356.35 / IMI 108563 / JCM 9778 / NBRC 8474</strain>
    </source>
</reference>
<protein>
    <submittedName>
        <fullName evidence="3">FHA domain protein SNIP1</fullName>
    </submittedName>
</protein>